<evidence type="ECO:0000313" key="2">
    <source>
        <dbReference type="EMBL" id="AIS32376.1"/>
    </source>
</evidence>
<protein>
    <submittedName>
        <fullName evidence="2">DJ-1/PfpI family protein</fullName>
    </submittedName>
</protein>
<name>A0A089ZC36_METFO</name>
<evidence type="ECO:0000259" key="1">
    <source>
        <dbReference type="Pfam" id="PF01965"/>
    </source>
</evidence>
<reference evidence="2 3" key="1">
    <citation type="submission" date="2013-12" db="EMBL/GenBank/DDBJ databases">
        <title>The complete genome sequence of Methanobacterium sp. BRM9.</title>
        <authorList>
            <consortium name="Pastoral Greenhouse Gas Research Consortium"/>
            <person name="Kelly W.J."/>
            <person name="Leahy S.C."/>
            <person name="Perry R."/>
            <person name="Li D."/>
            <person name="Altermann E."/>
            <person name="Lambie S.C."/>
            <person name="Attwood G.T."/>
        </authorList>
    </citation>
    <scope>NUCLEOTIDE SEQUENCE [LARGE SCALE GENOMIC DNA]</scope>
    <source>
        <strain evidence="2 3">BRM9</strain>
    </source>
</reference>
<sequence>MKVYIYILNTLADWEIGYLTAELNSGRFLDKTRLPVEIIKIGNTTEPIKTMGGITITPDENIDNIKFEEDDLLILPGADTWTEEENKKIIDIVSSIIDEKVIIAAVCGATIALANKGILNNRKHTSNDLEFLKMFCPEYTGENFYINQPAVTDDNLITASGIAPLEFSYEVLKRTNLMKTETLEAWYQLYKTNDSKYFHALMESIEGT</sequence>
<feature type="domain" description="DJ-1/PfpI" evidence="1">
    <location>
        <begin position="1"/>
        <end position="173"/>
    </location>
</feature>
<dbReference type="RefSeq" id="WP_048085355.1">
    <property type="nucleotide sequence ID" value="NZ_CP006933.1"/>
</dbReference>
<dbReference type="PANTHER" id="PTHR48094">
    <property type="entry name" value="PROTEIN/NUCLEIC ACID DEGLYCASE DJ-1-RELATED"/>
    <property type="match status" value="1"/>
</dbReference>
<evidence type="ECO:0000313" key="3">
    <source>
        <dbReference type="Proteomes" id="UP000029661"/>
    </source>
</evidence>
<dbReference type="InterPro" id="IPR029062">
    <property type="entry name" value="Class_I_gatase-like"/>
</dbReference>
<dbReference type="GeneID" id="24792729"/>
<dbReference type="PANTHER" id="PTHR48094:SF19">
    <property type="entry name" value="DJ-1_PFPI DOMAIN-CONTAINING PROTEIN"/>
    <property type="match status" value="1"/>
</dbReference>
<dbReference type="InterPro" id="IPR002818">
    <property type="entry name" value="DJ-1/PfpI"/>
</dbReference>
<dbReference type="EMBL" id="CP006933">
    <property type="protein sequence ID" value="AIS32376.1"/>
    <property type="molecule type" value="Genomic_DNA"/>
</dbReference>
<dbReference type="KEGG" id="mfc:BRM9_1562"/>
<proteinExistence type="predicted"/>
<dbReference type="SUPFAM" id="SSF52317">
    <property type="entry name" value="Class I glutamine amidotransferase-like"/>
    <property type="match status" value="1"/>
</dbReference>
<dbReference type="Gene3D" id="3.40.50.880">
    <property type="match status" value="1"/>
</dbReference>
<dbReference type="InterPro" id="IPR050325">
    <property type="entry name" value="Prot/Nucl_acid_deglycase"/>
</dbReference>
<organism evidence="2 3">
    <name type="scientific">Methanobacterium formicicum</name>
    <dbReference type="NCBI Taxonomy" id="2162"/>
    <lineage>
        <taxon>Archaea</taxon>
        <taxon>Methanobacteriati</taxon>
        <taxon>Methanobacteriota</taxon>
        <taxon>Methanomada group</taxon>
        <taxon>Methanobacteria</taxon>
        <taxon>Methanobacteriales</taxon>
        <taxon>Methanobacteriaceae</taxon>
        <taxon>Methanobacterium</taxon>
    </lineage>
</organism>
<dbReference type="Proteomes" id="UP000029661">
    <property type="component" value="Chromosome"/>
</dbReference>
<dbReference type="GO" id="GO:0005737">
    <property type="term" value="C:cytoplasm"/>
    <property type="evidence" value="ECO:0007669"/>
    <property type="project" value="TreeGrafter"/>
</dbReference>
<accession>A0A089ZC36</accession>
<dbReference type="OrthoDB" id="67923at2157"/>
<dbReference type="Pfam" id="PF01965">
    <property type="entry name" value="DJ-1_PfpI"/>
    <property type="match status" value="1"/>
</dbReference>
<dbReference type="STRING" id="2162.BRM9_1562"/>
<dbReference type="AlphaFoldDB" id="A0A089ZC36"/>
<gene>
    <name evidence="2" type="ORF">BRM9_1562</name>
</gene>
<dbReference type="CDD" id="cd03140">
    <property type="entry name" value="GATase1_PfpI_3"/>
    <property type="match status" value="1"/>
</dbReference>